<dbReference type="PANTHER" id="PTHR43679">
    <property type="entry name" value="OCTANOYLTRANSFERASE LIPM-RELATED"/>
    <property type="match status" value="1"/>
</dbReference>
<dbReference type="PROSITE" id="PS51733">
    <property type="entry name" value="BPL_LPL_CATALYTIC"/>
    <property type="match status" value="1"/>
</dbReference>
<dbReference type="SUPFAM" id="SSF55681">
    <property type="entry name" value="Class II aaRS and biotin synthetases"/>
    <property type="match status" value="1"/>
</dbReference>
<dbReference type="GO" id="GO:0016874">
    <property type="term" value="F:ligase activity"/>
    <property type="evidence" value="ECO:0007669"/>
    <property type="project" value="UniProtKB-KW"/>
</dbReference>
<evidence type="ECO:0000313" key="2">
    <source>
        <dbReference type="EMBL" id="KAB1637841.1"/>
    </source>
</evidence>
<feature type="domain" description="BPL/LPL catalytic" evidence="1">
    <location>
        <begin position="128"/>
        <end position="320"/>
    </location>
</feature>
<sequence>MHGEYKVPGGKLVTVDLEVEGGRIVDAHLAGDFFLEPDEALDDINGALNGLPADASAEEITAAVRGGLRDDAQLLGVTPEAVGVVVRRAVLGARDWRAYDWQILHPGPLSPREHVALDQVLTEEVGAGRRPATLRLWEWDETAVVLGSFQSVKNEVDQENLDKYGVQLVRRITGGGAMFMEAGSVVTYSLYVPSDLVHGMSFAESYAFLDSWVLDALHGLGINARYEPLNDIASPSGKIGGAAQKRLGSGAVLHHATLSYDIDGDRMTEVLRIGREKLSDKGTQSANKRVSPLRSQTGMERSAIIDHFKATFVEHYGGTPGEVTDEEMARARELAQSKFASREWTHRVP</sequence>
<name>A0A7J5B1M7_9MICO</name>
<dbReference type="Gene3D" id="3.30.390.50">
    <property type="entry name" value="CO dehydrogenase flavoprotein, C-terminal domain"/>
    <property type="match status" value="1"/>
</dbReference>
<comment type="caution">
    <text evidence="2">The sequence shown here is derived from an EMBL/GenBank/DDBJ whole genome shotgun (WGS) entry which is preliminary data.</text>
</comment>
<dbReference type="AlphaFoldDB" id="A0A7J5B1M7"/>
<protein>
    <submittedName>
        <fullName evidence="2">Lipoate--protein ligase family protein</fullName>
    </submittedName>
</protein>
<gene>
    <name evidence="2" type="ORF">F8O03_11685</name>
</gene>
<dbReference type="Pfam" id="PF21948">
    <property type="entry name" value="LplA-B_cat"/>
    <property type="match status" value="1"/>
</dbReference>
<dbReference type="InterPro" id="IPR050664">
    <property type="entry name" value="Octanoyltrans_LipM/LipL"/>
</dbReference>
<dbReference type="EMBL" id="WBJX01000003">
    <property type="protein sequence ID" value="KAB1637841.1"/>
    <property type="molecule type" value="Genomic_DNA"/>
</dbReference>
<evidence type="ECO:0000313" key="3">
    <source>
        <dbReference type="Proteomes" id="UP000490386"/>
    </source>
</evidence>
<dbReference type="OrthoDB" id="9788148at2"/>
<proteinExistence type="predicted"/>
<dbReference type="Proteomes" id="UP000490386">
    <property type="component" value="Unassembled WGS sequence"/>
</dbReference>
<dbReference type="InterPro" id="IPR045864">
    <property type="entry name" value="aa-tRNA-synth_II/BPL/LPL"/>
</dbReference>
<dbReference type="RefSeq" id="WP_151423987.1">
    <property type="nucleotide sequence ID" value="NZ_WBJX01000003.1"/>
</dbReference>
<evidence type="ECO:0000259" key="1">
    <source>
        <dbReference type="PROSITE" id="PS51733"/>
    </source>
</evidence>
<dbReference type="Gene3D" id="3.30.930.10">
    <property type="entry name" value="Bira Bifunctional Protein, Domain 2"/>
    <property type="match status" value="1"/>
</dbReference>
<dbReference type="PANTHER" id="PTHR43679:SF2">
    <property type="entry name" value="OCTANOYL-[GCVH]:PROTEIN N-OCTANOYLTRANSFERASE"/>
    <property type="match status" value="1"/>
</dbReference>
<dbReference type="InterPro" id="IPR004143">
    <property type="entry name" value="BPL_LPL_catalytic"/>
</dbReference>
<dbReference type="CDD" id="cd16443">
    <property type="entry name" value="LplA"/>
    <property type="match status" value="1"/>
</dbReference>
<reference evidence="2 3" key="1">
    <citation type="submission" date="2019-09" db="EMBL/GenBank/DDBJ databases">
        <title>Phylogeny of genus Pseudoclavibacter and closely related genus.</title>
        <authorList>
            <person name="Li Y."/>
        </authorList>
    </citation>
    <scope>NUCLEOTIDE SEQUENCE [LARGE SCALE GENOMIC DNA]</scope>
    <source>
        <strain evidence="2 3">THG-MD12</strain>
    </source>
</reference>
<keyword evidence="2" id="KW-0436">Ligase</keyword>
<keyword evidence="3" id="KW-1185">Reference proteome</keyword>
<accession>A0A7J5B1M7</accession>
<organism evidence="2 3">
    <name type="scientific">Pseudoclavibacter terrae</name>
    <dbReference type="NCBI Taxonomy" id="1530195"/>
    <lineage>
        <taxon>Bacteria</taxon>
        <taxon>Bacillati</taxon>
        <taxon>Actinomycetota</taxon>
        <taxon>Actinomycetes</taxon>
        <taxon>Micrococcales</taxon>
        <taxon>Microbacteriaceae</taxon>
        <taxon>Pseudoclavibacter</taxon>
    </lineage>
</organism>